<dbReference type="GO" id="GO:0005615">
    <property type="term" value="C:extracellular space"/>
    <property type="evidence" value="ECO:0007669"/>
    <property type="project" value="UniProtKB-KW"/>
</dbReference>
<feature type="domain" description="Chemokine interleukin-8-like" evidence="10">
    <location>
        <begin position="30"/>
        <end position="90"/>
    </location>
</feature>
<dbReference type="STRING" id="127582.A0A2Y9RW36"/>
<evidence type="ECO:0000256" key="5">
    <source>
        <dbReference type="ARBA" id="ARBA00022525"/>
    </source>
</evidence>
<protein>
    <recommendedName>
        <fullName evidence="9">C-C motif chemokine</fullName>
    </recommendedName>
</protein>
<dbReference type="Proteomes" id="UP000248480">
    <property type="component" value="Unplaced"/>
</dbReference>
<evidence type="ECO:0000256" key="3">
    <source>
        <dbReference type="ARBA" id="ARBA00022500"/>
    </source>
</evidence>
<evidence type="ECO:0000256" key="6">
    <source>
        <dbReference type="ARBA" id="ARBA00022729"/>
    </source>
</evidence>
<dbReference type="InParanoid" id="A0A2Y9RW36"/>
<dbReference type="FunCoup" id="A0A2Y9RW36">
    <property type="interactions" value="880"/>
</dbReference>
<gene>
    <name evidence="12" type="primary">CCL20</name>
</gene>
<keyword evidence="7" id="KW-1015">Disulfide bond</keyword>
<feature type="chain" id="PRO_5015797605" description="C-C motif chemokine" evidence="9">
    <location>
        <begin position="28"/>
        <end position="157"/>
    </location>
</feature>
<comment type="subcellular location">
    <subcellularLocation>
        <location evidence="1 9">Secreted</location>
    </subcellularLocation>
</comment>
<accession>A0A2Y9RW36</accession>
<keyword evidence="4 9" id="KW-0202">Cytokine</keyword>
<dbReference type="FunFam" id="2.40.50.40:FF:000012">
    <property type="entry name" value="C-C motif chemokine"/>
    <property type="match status" value="1"/>
</dbReference>
<evidence type="ECO:0000256" key="7">
    <source>
        <dbReference type="ARBA" id="ARBA00023157"/>
    </source>
</evidence>
<keyword evidence="8" id="KW-0395">Inflammatory response</keyword>
<dbReference type="InterPro" id="IPR000827">
    <property type="entry name" value="Chemokine_CC_CS"/>
</dbReference>
<keyword evidence="3 9" id="KW-0145">Chemotaxis</keyword>
<reference evidence="12" key="1">
    <citation type="submission" date="2025-08" db="UniProtKB">
        <authorList>
            <consortium name="RefSeq"/>
        </authorList>
    </citation>
    <scope>IDENTIFICATION</scope>
</reference>
<dbReference type="CTD" id="6364"/>
<dbReference type="PANTHER" id="PTHR12015:SF108">
    <property type="entry name" value="C-C MOTIF CHEMOKINE 20"/>
    <property type="match status" value="1"/>
</dbReference>
<evidence type="ECO:0000256" key="4">
    <source>
        <dbReference type="ARBA" id="ARBA00022514"/>
    </source>
</evidence>
<dbReference type="CDD" id="cd01119">
    <property type="entry name" value="Chemokine_CC_DCCL"/>
    <property type="match status" value="1"/>
</dbReference>
<dbReference type="SMART" id="SM00199">
    <property type="entry name" value="SCY"/>
    <property type="match status" value="1"/>
</dbReference>
<dbReference type="PROSITE" id="PS00472">
    <property type="entry name" value="SMALL_CYTOKINES_CC"/>
    <property type="match status" value="1"/>
</dbReference>
<organism evidence="11 12">
    <name type="scientific">Trichechus manatus latirostris</name>
    <name type="common">Florida manatee</name>
    <dbReference type="NCBI Taxonomy" id="127582"/>
    <lineage>
        <taxon>Eukaryota</taxon>
        <taxon>Metazoa</taxon>
        <taxon>Chordata</taxon>
        <taxon>Craniata</taxon>
        <taxon>Vertebrata</taxon>
        <taxon>Euteleostomi</taxon>
        <taxon>Mammalia</taxon>
        <taxon>Eutheria</taxon>
        <taxon>Afrotheria</taxon>
        <taxon>Sirenia</taxon>
        <taxon>Trichechidae</taxon>
        <taxon>Trichechus</taxon>
    </lineage>
</organism>
<evidence type="ECO:0000259" key="10">
    <source>
        <dbReference type="SMART" id="SM00199"/>
    </source>
</evidence>
<dbReference type="SUPFAM" id="SSF54117">
    <property type="entry name" value="Interleukin 8-like chemokines"/>
    <property type="match status" value="1"/>
</dbReference>
<keyword evidence="6 9" id="KW-0732">Signal</keyword>
<dbReference type="PANTHER" id="PTHR12015">
    <property type="entry name" value="SMALL INDUCIBLE CYTOKINE A"/>
    <property type="match status" value="1"/>
</dbReference>
<dbReference type="RefSeq" id="XP_023595858.1">
    <property type="nucleotide sequence ID" value="XM_023740090.1"/>
</dbReference>
<dbReference type="GO" id="GO:0006955">
    <property type="term" value="P:immune response"/>
    <property type="evidence" value="ECO:0007669"/>
    <property type="project" value="InterPro"/>
</dbReference>
<evidence type="ECO:0000256" key="8">
    <source>
        <dbReference type="ARBA" id="ARBA00023198"/>
    </source>
</evidence>
<dbReference type="InterPro" id="IPR036048">
    <property type="entry name" value="Interleukin_8-like_sf"/>
</dbReference>
<dbReference type="Pfam" id="PF00048">
    <property type="entry name" value="IL8"/>
    <property type="match status" value="1"/>
</dbReference>
<evidence type="ECO:0000256" key="9">
    <source>
        <dbReference type="RuleBase" id="RU361150"/>
    </source>
</evidence>
<dbReference type="Gene3D" id="2.40.50.40">
    <property type="match status" value="1"/>
</dbReference>
<dbReference type="InterPro" id="IPR034133">
    <property type="entry name" value="Chemokine_CC_DCCL"/>
</dbReference>
<dbReference type="GO" id="GO:0006954">
    <property type="term" value="P:inflammatory response"/>
    <property type="evidence" value="ECO:0007669"/>
    <property type="project" value="UniProtKB-KW"/>
</dbReference>
<sequence length="157" mass="18181">MMCSGKSLFLGAVTAVLLLHLCSRSEAASNFDCCLRYTDHIIHPKFIVGFMQQLASEACDIDAVIFHTKKRLAVCADPKKKWVKQAVRILRYGTFTTNKLFYIYLWQEQGNKLWIIRSLGFFSLNIVEFFQGKFGLDCENNECIFSPLLHYFNFFLI</sequence>
<evidence type="ECO:0000313" key="11">
    <source>
        <dbReference type="Proteomes" id="UP000248480"/>
    </source>
</evidence>
<dbReference type="GO" id="GO:0008009">
    <property type="term" value="F:chemokine activity"/>
    <property type="evidence" value="ECO:0007669"/>
    <property type="project" value="InterPro"/>
</dbReference>
<keyword evidence="5 9" id="KW-0964">Secreted</keyword>
<keyword evidence="11" id="KW-1185">Reference proteome</keyword>
<dbReference type="InterPro" id="IPR001811">
    <property type="entry name" value="Chemokine_IL8-like_dom"/>
</dbReference>
<dbReference type="GeneID" id="101352919"/>
<feature type="signal peptide" evidence="9">
    <location>
        <begin position="1"/>
        <end position="27"/>
    </location>
</feature>
<evidence type="ECO:0000256" key="1">
    <source>
        <dbReference type="ARBA" id="ARBA00004613"/>
    </source>
</evidence>
<proteinExistence type="inferred from homology"/>
<dbReference type="InterPro" id="IPR039809">
    <property type="entry name" value="Chemokine_b/g/d"/>
</dbReference>
<evidence type="ECO:0000256" key="2">
    <source>
        <dbReference type="ARBA" id="ARBA00010868"/>
    </source>
</evidence>
<name>A0A2Y9RW36_TRIMA</name>
<evidence type="ECO:0000313" key="12">
    <source>
        <dbReference type="RefSeq" id="XP_023595858.1"/>
    </source>
</evidence>
<dbReference type="AlphaFoldDB" id="A0A2Y9RW36"/>
<comment type="similarity">
    <text evidence="2 9">Belongs to the intercrine beta (chemokine CC) family.</text>
</comment>